<evidence type="ECO:0000256" key="2">
    <source>
        <dbReference type="ARBA" id="ARBA00022777"/>
    </source>
</evidence>
<gene>
    <name evidence="6" type="ORF">Q8A49_25620</name>
</gene>
<evidence type="ECO:0000259" key="5">
    <source>
        <dbReference type="Pfam" id="PF07730"/>
    </source>
</evidence>
<keyword evidence="4" id="KW-1133">Transmembrane helix</keyword>
<evidence type="ECO:0000256" key="1">
    <source>
        <dbReference type="ARBA" id="ARBA00022679"/>
    </source>
</evidence>
<evidence type="ECO:0000256" key="4">
    <source>
        <dbReference type="SAM" id="Phobius"/>
    </source>
</evidence>
<dbReference type="RefSeq" id="WP_330160795.1">
    <property type="nucleotide sequence ID" value="NZ_BAAAJA010000044.1"/>
</dbReference>
<evidence type="ECO:0000313" key="6">
    <source>
        <dbReference type="EMBL" id="MEE2053884.1"/>
    </source>
</evidence>
<dbReference type="Gene3D" id="1.20.5.1930">
    <property type="match status" value="1"/>
</dbReference>
<reference evidence="6 7" key="1">
    <citation type="submission" date="2023-07" db="EMBL/GenBank/DDBJ databases">
        <authorList>
            <person name="Girao M."/>
            <person name="Carvalho M.F."/>
        </authorList>
    </citation>
    <scope>NUCLEOTIDE SEQUENCE [LARGE SCALE GENOMIC DNA]</scope>
    <source>
        <strain evidence="6 7">66/93</strain>
    </source>
</reference>
<keyword evidence="4" id="KW-0812">Transmembrane</keyword>
<evidence type="ECO:0000313" key="7">
    <source>
        <dbReference type="Proteomes" id="UP001348641"/>
    </source>
</evidence>
<feature type="transmembrane region" description="Helical" evidence="4">
    <location>
        <begin position="38"/>
        <end position="57"/>
    </location>
</feature>
<keyword evidence="4" id="KW-0472">Membrane</keyword>
<dbReference type="SUPFAM" id="SSF55874">
    <property type="entry name" value="ATPase domain of HSP90 chaperone/DNA topoisomerase II/histidine kinase"/>
    <property type="match status" value="1"/>
</dbReference>
<accession>A0ABU7KX82</accession>
<protein>
    <submittedName>
        <fullName evidence="6">Histidine kinase</fullName>
    </submittedName>
</protein>
<keyword evidence="2 6" id="KW-0418">Kinase</keyword>
<dbReference type="EMBL" id="JAUUCC010000086">
    <property type="protein sequence ID" value="MEE2053884.1"/>
    <property type="molecule type" value="Genomic_DNA"/>
</dbReference>
<organism evidence="6 7">
    <name type="scientific">Nocardiopsis tropica</name>
    <dbReference type="NCBI Taxonomy" id="109330"/>
    <lineage>
        <taxon>Bacteria</taxon>
        <taxon>Bacillati</taxon>
        <taxon>Actinomycetota</taxon>
        <taxon>Actinomycetes</taxon>
        <taxon>Streptosporangiales</taxon>
        <taxon>Nocardiopsidaceae</taxon>
        <taxon>Nocardiopsis</taxon>
    </lineage>
</organism>
<dbReference type="InterPro" id="IPR036890">
    <property type="entry name" value="HATPase_C_sf"/>
</dbReference>
<dbReference type="GO" id="GO:0016301">
    <property type="term" value="F:kinase activity"/>
    <property type="evidence" value="ECO:0007669"/>
    <property type="project" value="UniProtKB-KW"/>
</dbReference>
<feature type="transmembrane region" description="Helical" evidence="4">
    <location>
        <begin position="115"/>
        <end position="133"/>
    </location>
</feature>
<dbReference type="PANTHER" id="PTHR24421">
    <property type="entry name" value="NITRATE/NITRITE SENSOR PROTEIN NARX-RELATED"/>
    <property type="match status" value="1"/>
</dbReference>
<feature type="transmembrane region" description="Helical" evidence="4">
    <location>
        <begin position="12"/>
        <end position="32"/>
    </location>
</feature>
<name>A0ABU7KX82_9ACTN</name>
<keyword evidence="3" id="KW-0902">Two-component regulatory system</keyword>
<feature type="domain" description="Signal transduction histidine kinase subgroup 3 dimerisation and phosphoacceptor" evidence="5">
    <location>
        <begin position="173"/>
        <end position="231"/>
    </location>
</feature>
<proteinExistence type="predicted"/>
<dbReference type="InterPro" id="IPR011712">
    <property type="entry name" value="Sig_transdc_His_kin_sub3_dim/P"/>
</dbReference>
<dbReference type="Gene3D" id="3.30.565.10">
    <property type="entry name" value="Histidine kinase-like ATPase, C-terminal domain"/>
    <property type="match status" value="1"/>
</dbReference>
<evidence type="ECO:0000256" key="3">
    <source>
        <dbReference type="ARBA" id="ARBA00023012"/>
    </source>
</evidence>
<dbReference type="Proteomes" id="UP001348641">
    <property type="component" value="Unassembled WGS sequence"/>
</dbReference>
<feature type="transmembrane region" description="Helical" evidence="4">
    <location>
        <begin position="139"/>
        <end position="162"/>
    </location>
</feature>
<dbReference type="InterPro" id="IPR050482">
    <property type="entry name" value="Sensor_HK_TwoCompSys"/>
</dbReference>
<dbReference type="Pfam" id="PF07730">
    <property type="entry name" value="HisKA_3"/>
    <property type="match status" value="1"/>
</dbReference>
<sequence length="358" mass="38587">MEVGRARELGTLVSVVAPTLVTGCAVLAWSTAGMDADVFLTVLSVCGFVLLSGIYAVQVCRMASPHHRTVSLWLFVLQAVLAAALLVFGGWLWHGATGLLAGAALVVLPVRHGRWTAVVMTAAVAPLSALMALSWEQCLHWLCCHLVVVGIAWSLICFVRFLKGHERAVQRDERARISADIHDILGRTIAGIAFQGQLLYRMSSGQPELQDEVQNLLSLARGARSEIRSAATSSWSTSLEEEFALAHALLGEASIAVVSDLQPCTLPRDVEQALALTLREAVTNILVHSKATEVGLSLSRVGTTVVLRARNNGAADEHVDRGMGLRGISERCRAFNGEMEARFSAPDEFLLACRMEVT</sequence>
<feature type="transmembrane region" description="Helical" evidence="4">
    <location>
        <begin position="69"/>
        <end position="85"/>
    </location>
</feature>
<dbReference type="PROSITE" id="PS51257">
    <property type="entry name" value="PROKAR_LIPOPROTEIN"/>
    <property type="match status" value="1"/>
</dbReference>
<keyword evidence="1" id="KW-0808">Transferase</keyword>
<comment type="caution">
    <text evidence="6">The sequence shown here is derived from an EMBL/GenBank/DDBJ whole genome shotgun (WGS) entry which is preliminary data.</text>
</comment>
<dbReference type="PANTHER" id="PTHR24421:SF63">
    <property type="entry name" value="SENSOR HISTIDINE KINASE DESK"/>
    <property type="match status" value="1"/>
</dbReference>